<evidence type="ECO:0000256" key="15">
    <source>
        <dbReference type="ARBA" id="ARBA00039570"/>
    </source>
</evidence>
<evidence type="ECO:0000256" key="9">
    <source>
        <dbReference type="ARBA" id="ARBA00023001"/>
    </source>
</evidence>
<evidence type="ECO:0000256" key="6">
    <source>
        <dbReference type="ARBA" id="ARBA00022525"/>
    </source>
</evidence>
<evidence type="ECO:0000313" key="21">
    <source>
        <dbReference type="EMBL" id="CAG8370383.1"/>
    </source>
</evidence>
<evidence type="ECO:0000256" key="19">
    <source>
        <dbReference type="SAM" id="SignalP"/>
    </source>
</evidence>
<evidence type="ECO:0000256" key="1">
    <source>
        <dbReference type="ARBA" id="ARBA00000448"/>
    </source>
</evidence>
<keyword evidence="9" id="KW-0136">Cellulose degradation</keyword>
<dbReference type="InterPro" id="IPR002772">
    <property type="entry name" value="Glyco_hydro_3_C"/>
</dbReference>
<dbReference type="AlphaFoldDB" id="A0A9W4IZV5"/>
<keyword evidence="7 19" id="KW-0732">Signal</keyword>
<dbReference type="PANTHER" id="PTHR42715">
    <property type="entry name" value="BETA-GLUCOSIDASE"/>
    <property type="match status" value="1"/>
</dbReference>
<dbReference type="EMBL" id="CAJVPD010000222">
    <property type="protein sequence ID" value="CAG8370383.1"/>
    <property type="molecule type" value="Genomic_DNA"/>
</dbReference>
<dbReference type="InterPro" id="IPR026891">
    <property type="entry name" value="Fn3-like"/>
</dbReference>
<evidence type="ECO:0000256" key="11">
    <source>
        <dbReference type="ARBA" id="ARBA00023277"/>
    </source>
</evidence>
<keyword evidence="8" id="KW-0378">Hydrolase</keyword>
<evidence type="ECO:0000256" key="12">
    <source>
        <dbReference type="ARBA" id="ARBA00023295"/>
    </source>
</evidence>
<dbReference type="Pfam" id="PF14310">
    <property type="entry name" value="Fn3-like"/>
    <property type="match status" value="1"/>
</dbReference>
<evidence type="ECO:0000256" key="14">
    <source>
        <dbReference type="ARBA" id="ARBA00024983"/>
    </source>
</evidence>
<evidence type="ECO:0000256" key="13">
    <source>
        <dbReference type="ARBA" id="ARBA00023326"/>
    </source>
</evidence>
<feature type="chain" id="PRO_5040939471" description="Probable beta-glucosidase L" evidence="19">
    <location>
        <begin position="17"/>
        <end position="734"/>
    </location>
</feature>
<dbReference type="InterPro" id="IPR050288">
    <property type="entry name" value="Cellulose_deg_GH3"/>
</dbReference>
<proteinExistence type="inferred from homology"/>
<dbReference type="SUPFAM" id="SSF51445">
    <property type="entry name" value="(Trans)glycosidases"/>
    <property type="match status" value="1"/>
</dbReference>
<protein>
    <recommendedName>
        <fullName evidence="15">Probable beta-glucosidase L</fullName>
        <ecNumber evidence="5">3.2.1.21</ecNumber>
    </recommendedName>
    <alternativeName>
        <fullName evidence="16">Beta-D-glucoside glucohydrolase L</fullName>
    </alternativeName>
    <alternativeName>
        <fullName evidence="17">Cellobiase L</fullName>
    </alternativeName>
    <alternativeName>
        <fullName evidence="18">Gentiobiase L</fullName>
    </alternativeName>
</protein>
<evidence type="ECO:0000256" key="2">
    <source>
        <dbReference type="ARBA" id="ARBA00004613"/>
    </source>
</evidence>
<keyword evidence="13" id="KW-0624">Polysaccharide degradation</keyword>
<dbReference type="GO" id="GO:0030245">
    <property type="term" value="P:cellulose catabolic process"/>
    <property type="evidence" value="ECO:0007669"/>
    <property type="project" value="UniProtKB-KW"/>
</dbReference>
<comment type="similarity">
    <text evidence="4">Belongs to the glycosyl hydrolase 3 family.</text>
</comment>
<evidence type="ECO:0000256" key="4">
    <source>
        <dbReference type="ARBA" id="ARBA00005336"/>
    </source>
</evidence>
<dbReference type="InterPro" id="IPR001764">
    <property type="entry name" value="Glyco_hydro_3_N"/>
</dbReference>
<dbReference type="EC" id="3.2.1.21" evidence="5"/>
<evidence type="ECO:0000313" key="22">
    <source>
        <dbReference type="Proteomes" id="UP001152592"/>
    </source>
</evidence>
<dbReference type="Pfam" id="PF01915">
    <property type="entry name" value="Glyco_hydro_3_C"/>
    <property type="match status" value="1"/>
</dbReference>
<evidence type="ECO:0000256" key="8">
    <source>
        <dbReference type="ARBA" id="ARBA00022801"/>
    </source>
</evidence>
<evidence type="ECO:0000256" key="17">
    <source>
        <dbReference type="ARBA" id="ARBA00041588"/>
    </source>
</evidence>
<dbReference type="FunFam" id="3.40.50.1700:FF:000003">
    <property type="entry name" value="Probable beta-glucosidase"/>
    <property type="match status" value="1"/>
</dbReference>
<gene>
    <name evidence="21" type="ORF">PSALAMII_LOCUS4584</name>
</gene>
<dbReference type="FunFam" id="3.20.20.300:FF:000002">
    <property type="entry name" value="Probable beta-glucosidase"/>
    <property type="match status" value="1"/>
</dbReference>
<dbReference type="SMART" id="SM01217">
    <property type="entry name" value="Fn3_like"/>
    <property type="match status" value="1"/>
</dbReference>
<dbReference type="GO" id="GO:0005576">
    <property type="term" value="C:extracellular region"/>
    <property type="evidence" value="ECO:0007669"/>
    <property type="project" value="UniProtKB-SubCell"/>
</dbReference>
<comment type="function">
    <text evidence="14">Beta-glucosidases are one of a number of cellulolytic enzymes involved in the degradation of cellulosic biomass. Catalyzes the last step releasing glucose from the inhibitory cellobiose.</text>
</comment>
<dbReference type="SUPFAM" id="SSF52279">
    <property type="entry name" value="Beta-D-glucan exohydrolase, C-terminal domain"/>
    <property type="match status" value="1"/>
</dbReference>
<dbReference type="InterPro" id="IPR036881">
    <property type="entry name" value="Glyco_hydro_3_C_sf"/>
</dbReference>
<keyword evidence="6" id="KW-0964">Secreted</keyword>
<dbReference type="OrthoDB" id="4477950at2759"/>
<dbReference type="Proteomes" id="UP001152592">
    <property type="component" value="Unassembled WGS sequence"/>
</dbReference>
<comment type="catalytic activity">
    <reaction evidence="1">
        <text>Hydrolysis of terminal, non-reducing beta-D-glucosyl residues with release of beta-D-glucose.</text>
        <dbReference type="EC" id="3.2.1.21"/>
    </reaction>
</comment>
<dbReference type="InterPro" id="IPR036962">
    <property type="entry name" value="Glyco_hydro_3_N_sf"/>
</dbReference>
<evidence type="ECO:0000259" key="20">
    <source>
        <dbReference type="SMART" id="SM01217"/>
    </source>
</evidence>
<keyword evidence="10" id="KW-0325">Glycoprotein</keyword>
<dbReference type="PANTHER" id="PTHR42715:SF28">
    <property type="entry name" value="BETA-GLUCOSIDASE L-RELATED"/>
    <property type="match status" value="1"/>
</dbReference>
<dbReference type="Pfam" id="PF00933">
    <property type="entry name" value="Glyco_hydro_3"/>
    <property type="match status" value="1"/>
</dbReference>
<evidence type="ECO:0000256" key="3">
    <source>
        <dbReference type="ARBA" id="ARBA00004987"/>
    </source>
</evidence>
<evidence type="ECO:0000256" key="10">
    <source>
        <dbReference type="ARBA" id="ARBA00023180"/>
    </source>
</evidence>
<organism evidence="21 22">
    <name type="scientific">Penicillium salamii</name>
    <dbReference type="NCBI Taxonomy" id="1612424"/>
    <lineage>
        <taxon>Eukaryota</taxon>
        <taxon>Fungi</taxon>
        <taxon>Dikarya</taxon>
        <taxon>Ascomycota</taxon>
        <taxon>Pezizomycotina</taxon>
        <taxon>Eurotiomycetes</taxon>
        <taxon>Eurotiomycetidae</taxon>
        <taxon>Eurotiales</taxon>
        <taxon>Aspergillaceae</taxon>
        <taxon>Penicillium</taxon>
    </lineage>
</organism>
<sequence>MHHLLLTLALSAAAEGYISGSTGWDEAYARAQVALQKLNQTEKVGLVTGVTWEGGPCVGNTYAPESIDYPSLCLQDGPLGIRFANPVTAFPAGINAGATWDRDLLYARGAAMGEESKGLGIHVQLGPAAGPLGKNPDGGRNWEGFSVDPYLSGVGMEETIQGMQDSGVQACAKHWLGNEQEHNRETMSSNIGDRATHELYLWPFMNAVKANVASVMCSYNKFNQTWACESDAILNKLLKDELGFKGYVMSDWNAQHTGVNSALAGLDMTMPGSDFSTPRGNIFWGQNLVQAISNGSVPQSRLDDMVTRILAAWYLLDQDQGYPDVAFSSWDGGKATVDVTADHGALVRTVARDSIVLLKNEDETLPLQKPQSLAIIGSDAAVNPDGPNACTDRGCNNGTLAMGWGSGTAQYPYLIDPLSAIQGQAEKDGTQIVQSTTDSTADGASAAAAADAAVVFISSDAGEGYITVEGHAGDRNNLDPWHNGNELVKAVAANNENVIVVVHSVGPIILETILAQPSVKAIVWAGLPGQESGNALVDVLYGSTSPSGKLPYTIAKQFADYGAGWNPGLDDNFAEDIFIDYRHFDDNDIDPRYEFGFGLSYTSFEYSRLSINIAATSGPSNGPIVPGGAEELFETVGTLSAIVQNTGKVPGAEVAQLYIGLPDSAPDTPPKQLRGFEKLLLQPEQSGMATFELTRRDLSYWDVQEQKWIIPSGTFTLYVGSSSRDIRQNGEFSV</sequence>
<dbReference type="Gene3D" id="3.40.50.1700">
    <property type="entry name" value="Glycoside hydrolase family 3 C-terminal domain"/>
    <property type="match status" value="1"/>
</dbReference>
<evidence type="ECO:0000256" key="16">
    <source>
        <dbReference type="ARBA" id="ARBA00041281"/>
    </source>
</evidence>
<dbReference type="Gene3D" id="2.60.40.10">
    <property type="entry name" value="Immunoglobulins"/>
    <property type="match status" value="1"/>
</dbReference>
<evidence type="ECO:0000256" key="5">
    <source>
        <dbReference type="ARBA" id="ARBA00012744"/>
    </source>
</evidence>
<accession>A0A9W4IZV5</accession>
<comment type="subcellular location">
    <subcellularLocation>
        <location evidence="2">Secreted</location>
    </subcellularLocation>
</comment>
<reference evidence="21" key="1">
    <citation type="submission" date="2021-07" db="EMBL/GenBank/DDBJ databases">
        <authorList>
            <person name="Branca A.L. A."/>
        </authorList>
    </citation>
    <scope>NUCLEOTIDE SEQUENCE</scope>
</reference>
<dbReference type="Gene3D" id="3.20.20.300">
    <property type="entry name" value="Glycoside hydrolase, family 3, N-terminal domain"/>
    <property type="match status" value="1"/>
</dbReference>
<keyword evidence="11" id="KW-0119">Carbohydrate metabolism</keyword>
<dbReference type="InterPro" id="IPR013783">
    <property type="entry name" value="Ig-like_fold"/>
</dbReference>
<evidence type="ECO:0000256" key="7">
    <source>
        <dbReference type="ARBA" id="ARBA00022729"/>
    </source>
</evidence>
<feature type="signal peptide" evidence="19">
    <location>
        <begin position="1"/>
        <end position="16"/>
    </location>
</feature>
<dbReference type="FunFam" id="2.60.40.10:FF:000757">
    <property type="entry name" value="Beta-glucosidase G"/>
    <property type="match status" value="1"/>
</dbReference>
<keyword evidence="12" id="KW-0326">Glycosidase</keyword>
<dbReference type="GO" id="GO:0008422">
    <property type="term" value="F:beta-glucosidase activity"/>
    <property type="evidence" value="ECO:0007669"/>
    <property type="project" value="UniProtKB-EC"/>
</dbReference>
<comment type="caution">
    <text evidence="21">The sequence shown here is derived from an EMBL/GenBank/DDBJ whole genome shotgun (WGS) entry which is preliminary data.</text>
</comment>
<dbReference type="InterPro" id="IPR017853">
    <property type="entry name" value="GH"/>
</dbReference>
<name>A0A9W4IZV5_9EURO</name>
<feature type="domain" description="Fibronectin type III-like" evidence="20">
    <location>
        <begin position="653"/>
        <end position="723"/>
    </location>
</feature>
<dbReference type="PRINTS" id="PR00133">
    <property type="entry name" value="GLHYDRLASE3"/>
</dbReference>
<evidence type="ECO:0000256" key="18">
    <source>
        <dbReference type="ARBA" id="ARBA00041804"/>
    </source>
</evidence>
<comment type="pathway">
    <text evidence="3">Glycan metabolism; cellulose degradation.</text>
</comment>